<evidence type="ECO:0000313" key="3">
    <source>
        <dbReference type="Proteomes" id="UP000001449"/>
    </source>
</evidence>
<dbReference type="EMBL" id="DS999415">
    <property type="protein sequence ID" value="EED87161.1"/>
    <property type="molecule type" value="Genomic_DNA"/>
</dbReference>
<dbReference type="PANTHER" id="PTHR33828">
    <property type="entry name" value="OS05G0596200 PROTEIN"/>
    <property type="match status" value="1"/>
</dbReference>
<accession>B8LC58</accession>
<sequence length="118" mass="12697">MDVDNQPTLKTGQKFPTPTPGNGDRVFYETLLRQRPDSEMAQEWCVNYGVLSEEEAAKAYKAVVKRKGSKKASSTSPTPSSKSAGTKKKKKVKKVLDDVAYDAGMDAGGDQGIGVADL</sequence>
<organism evidence="2 3">
    <name type="scientific">Thalassiosira pseudonana</name>
    <name type="common">Marine diatom</name>
    <name type="synonym">Cyclotella nana</name>
    <dbReference type="NCBI Taxonomy" id="35128"/>
    <lineage>
        <taxon>Eukaryota</taxon>
        <taxon>Sar</taxon>
        <taxon>Stramenopiles</taxon>
        <taxon>Ochrophyta</taxon>
        <taxon>Bacillariophyta</taxon>
        <taxon>Coscinodiscophyceae</taxon>
        <taxon>Thalassiosirophycidae</taxon>
        <taxon>Thalassiosirales</taxon>
        <taxon>Thalassiosiraceae</taxon>
        <taxon>Thalassiosira</taxon>
    </lineage>
</organism>
<feature type="region of interest" description="Disordered" evidence="1">
    <location>
        <begin position="1"/>
        <end position="24"/>
    </location>
</feature>
<dbReference type="InParanoid" id="B8LC58"/>
<proteinExistence type="predicted"/>
<evidence type="ECO:0000313" key="2">
    <source>
        <dbReference type="EMBL" id="EED87161.1"/>
    </source>
</evidence>
<keyword evidence="3" id="KW-1185">Reference proteome</keyword>
<dbReference type="PaxDb" id="35128-Thaps8827"/>
<dbReference type="RefSeq" id="XP_002296465.1">
    <property type="nucleotide sequence ID" value="XM_002296429.1"/>
</dbReference>
<feature type="compositionally biased region" description="Low complexity" evidence="1">
    <location>
        <begin position="71"/>
        <end position="84"/>
    </location>
</feature>
<dbReference type="GeneID" id="7445393"/>
<dbReference type="Proteomes" id="UP000001449">
    <property type="component" value="Chromosome 11"/>
</dbReference>
<protein>
    <submittedName>
        <fullName evidence="2">Uncharacterized protein</fullName>
    </submittedName>
</protein>
<dbReference type="OMA" id="MAQEWCV"/>
<dbReference type="PANTHER" id="PTHR33828:SF2">
    <property type="entry name" value="NUCLEOLIN"/>
    <property type="match status" value="1"/>
</dbReference>
<dbReference type="HOGENOM" id="CLU_2031245_0_0_1"/>
<dbReference type="AlphaFoldDB" id="B8LC58"/>
<dbReference type="eggNOG" id="ENOG502RRB4">
    <property type="taxonomic scope" value="Eukaryota"/>
</dbReference>
<reference evidence="2 3" key="1">
    <citation type="journal article" date="2004" name="Science">
        <title>The genome of the diatom Thalassiosira pseudonana: ecology, evolution, and metabolism.</title>
        <authorList>
            <person name="Armbrust E.V."/>
            <person name="Berges J.A."/>
            <person name="Bowler C."/>
            <person name="Green B.R."/>
            <person name="Martinez D."/>
            <person name="Putnam N.H."/>
            <person name="Zhou S."/>
            <person name="Allen A.E."/>
            <person name="Apt K.E."/>
            <person name="Bechner M."/>
            <person name="Brzezinski M.A."/>
            <person name="Chaal B.K."/>
            <person name="Chiovitti A."/>
            <person name="Davis A.K."/>
            <person name="Demarest M.S."/>
            <person name="Detter J.C."/>
            <person name="Glavina T."/>
            <person name="Goodstein D."/>
            <person name="Hadi M.Z."/>
            <person name="Hellsten U."/>
            <person name="Hildebrand M."/>
            <person name="Jenkins B.D."/>
            <person name="Jurka J."/>
            <person name="Kapitonov V.V."/>
            <person name="Kroger N."/>
            <person name="Lau W.W."/>
            <person name="Lane T.W."/>
            <person name="Larimer F.W."/>
            <person name="Lippmeier J.C."/>
            <person name="Lucas S."/>
            <person name="Medina M."/>
            <person name="Montsant A."/>
            <person name="Obornik M."/>
            <person name="Parker M.S."/>
            <person name="Palenik B."/>
            <person name="Pazour G.J."/>
            <person name="Richardson P.M."/>
            <person name="Rynearson T.A."/>
            <person name="Saito M.A."/>
            <person name="Schwartz D.C."/>
            <person name="Thamatrakoln K."/>
            <person name="Valentin K."/>
            <person name="Vardi A."/>
            <person name="Wilkerson F.P."/>
            <person name="Rokhsar D.S."/>
        </authorList>
    </citation>
    <scope>NUCLEOTIDE SEQUENCE [LARGE SCALE GENOMIC DNA]</scope>
    <source>
        <strain evidence="2 3">CCMP1335</strain>
    </source>
</reference>
<reference evidence="2 3" key="2">
    <citation type="journal article" date="2008" name="Nature">
        <title>The Phaeodactylum genome reveals the evolutionary history of diatom genomes.</title>
        <authorList>
            <person name="Bowler C."/>
            <person name="Allen A.E."/>
            <person name="Badger J.H."/>
            <person name="Grimwood J."/>
            <person name="Jabbari K."/>
            <person name="Kuo A."/>
            <person name="Maheswari U."/>
            <person name="Martens C."/>
            <person name="Maumus F."/>
            <person name="Otillar R.P."/>
            <person name="Rayko E."/>
            <person name="Salamov A."/>
            <person name="Vandepoele K."/>
            <person name="Beszteri B."/>
            <person name="Gruber A."/>
            <person name="Heijde M."/>
            <person name="Katinka M."/>
            <person name="Mock T."/>
            <person name="Valentin K."/>
            <person name="Verret F."/>
            <person name="Berges J.A."/>
            <person name="Brownlee C."/>
            <person name="Cadoret J.P."/>
            <person name="Chiovitti A."/>
            <person name="Choi C.J."/>
            <person name="Coesel S."/>
            <person name="De Martino A."/>
            <person name="Detter J.C."/>
            <person name="Durkin C."/>
            <person name="Falciatore A."/>
            <person name="Fournet J."/>
            <person name="Haruta M."/>
            <person name="Huysman M.J."/>
            <person name="Jenkins B.D."/>
            <person name="Jiroutova K."/>
            <person name="Jorgensen R.E."/>
            <person name="Joubert Y."/>
            <person name="Kaplan A."/>
            <person name="Kroger N."/>
            <person name="Kroth P.G."/>
            <person name="La Roche J."/>
            <person name="Lindquist E."/>
            <person name="Lommer M."/>
            <person name="Martin-Jezequel V."/>
            <person name="Lopez P.J."/>
            <person name="Lucas S."/>
            <person name="Mangogna M."/>
            <person name="McGinnis K."/>
            <person name="Medlin L.K."/>
            <person name="Montsant A."/>
            <person name="Oudot-Le Secq M.P."/>
            <person name="Napoli C."/>
            <person name="Obornik M."/>
            <person name="Parker M.S."/>
            <person name="Petit J.L."/>
            <person name="Porcel B.M."/>
            <person name="Poulsen N."/>
            <person name="Robison M."/>
            <person name="Rychlewski L."/>
            <person name="Rynearson T.A."/>
            <person name="Schmutz J."/>
            <person name="Shapiro H."/>
            <person name="Siaut M."/>
            <person name="Stanley M."/>
            <person name="Sussman M.R."/>
            <person name="Taylor A.R."/>
            <person name="Vardi A."/>
            <person name="von Dassow P."/>
            <person name="Vyverman W."/>
            <person name="Willis A."/>
            <person name="Wyrwicz L.S."/>
            <person name="Rokhsar D.S."/>
            <person name="Weissenbach J."/>
            <person name="Armbrust E.V."/>
            <person name="Green B.R."/>
            <person name="Van de Peer Y."/>
            <person name="Grigoriev I.V."/>
        </authorList>
    </citation>
    <scope>NUCLEOTIDE SEQUENCE [LARGE SCALE GENOMIC DNA]</scope>
    <source>
        <strain evidence="2 3">CCMP1335</strain>
    </source>
</reference>
<evidence type="ECO:0000256" key="1">
    <source>
        <dbReference type="SAM" id="MobiDB-lite"/>
    </source>
</evidence>
<gene>
    <name evidence="2" type="ORF">THAPSDRAFT_8827</name>
</gene>
<feature type="region of interest" description="Disordered" evidence="1">
    <location>
        <begin position="64"/>
        <end position="92"/>
    </location>
</feature>
<dbReference type="KEGG" id="tps:THAPSDRAFT_8827"/>
<name>B8LC58_THAPS</name>
<feature type="compositionally biased region" description="Polar residues" evidence="1">
    <location>
        <begin position="1"/>
        <end position="16"/>
    </location>
</feature>